<proteinExistence type="inferred from homology"/>
<dbReference type="Proteomes" id="UP000509704">
    <property type="component" value="Chromosome 5"/>
</dbReference>
<dbReference type="AlphaFoldDB" id="A0A7H9B4B8"/>
<dbReference type="GO" id="GO:0016020">
    <property type="term" value="C:membrane"/>
    <property type="evidence" value="ECO:0007669"/>
    <property type="project" value="TreeGrafter"/>
</dbReference>
<gene>
    <name evidence="7" type="ORF">HG535_0E04710</name>
</gene>
<dbReference type="FunFam" id="2.70.50.30:FF:000001">
    <property type="entry name" value="Rho GDP-dissociation inhibitor 1"/>
    <property type="match status" value="1"/>
</dbReference>
<comment type="similarity">
    <text evidence="2">Belongs to the Rho GDI family.</text>
</comment>
<dbReference type="EMBL" id="CP058608">
    <property type="protein sequence ID" value="QLG73387.1"/>
    <property type="molecule type" value="Genomic_DNA"/>
</dbReference>
<dbReference type="Gene3D" id="2.70.50.30">
    <property type="entry name" value="Coagulation Factor XIII, subunit A, domain 1"/>
    <property type="match status" value="1"/>
</dbReference>
<dbReference type="GO" id="GO:0005094">
    <property type="term" value="F:Rho GDP-dissociation inhibitor activity"/>
    <property type="evidence" value="ECO:0007669"/>
    <property type="project" value="InterPro"/>
</dbReference>
<reference evidence="7 8" key="1">
    <citation type="submission" date="2020-07" db="EMBL/GenBank/DDBJ databases">
        <title>The yeast mating-type switching endonuclease HO is a domesticated member of an unorthodox homing genetic element family.</title>
        <authorList>
            <person name="Coughlan A.Y."/>
            <person name="Lombardi L."/>
            <person name="Braun-Galleani S."/>
            <person name="Martos A.R."/>
            <person name="Galeote V."/>
            <person name="Bigey F."/>
            <person name="Dequin S."/>
            <person name="Byrne K.P."/>
            <person name="Wolfe K.H."/>
        </authorList>
    </citation>
    <scope>NUCLEOTIDE SEQUENCE [LARGE SCALE GENOMIC DNA]</scope>
    <source>
        <strain evidence="7 8">NRRL Y-6702</strain>
    </source>
</reference>
<dbReference type="PRINTS" id="PR00492">
    <property type="entry name" value="RHOGDI"/>
</dbReference>
<dbReference type="KEGG" id="zmk:HG535_0E04710"/>
<evidence type="ECO:0000256" key="3">
    <source>
        <dbReference type="ARBA" id="ARBA00022490"/>
    </source>
</evidence>
<dbReference type="InterPro" id="IPR014756">
    <property type="entry name" value="Ig_E-set"/>
</dbReference>
<evidence type="ECO:0000313" key="7">
    <source>
        <dbReference type="EMBL" id="QLG73387.1"/>
    </source>
</evidence>
<sequence length="202" mass="23038">MTEEAGNFSQLEEEQPNDNYKVAAKKTVDEYKNLDAEDESLAKWKESLGLRSDVLPLEFPGDKRRVVVQKIQLLVDTEPEPISFDLTNETTIKELASKRHKVKEKSTYKLRITFKVQHEIITGLRYVQYIKKAGIAVDKIDDHLGSYAPSTKSKPFYEVELPESEAPSGFIARGNYSAVSKFIDDDKTTHLTLNWGVEITKR</sequence>
<dbReference type="InterPro" id="IPR024792">
    <property type="entry name" value="RhoGDI_dom_sf"/>
</dbReference>
<feature type="region of interest" description="Disordered" evidence="6">
    <location>
        <begin position="1"/>
        <end position="20"/>
    </location>
</feature>
<protein>
    <recommendedName>
        <fullName evidence="5">Rho GDP-dissociation inhibitor</fullName>
    </recommendedName>
</protein>
<dbReference type="RefSeq" id="XP_037145114.1">
    <property type="nucleotide sequence ID" value="XM_037289219.1"/>
</dbReference>
<comment type="function">
    <text evidence="4">Regulates the GDP/GTP exchange reaction of the Rho proteins by inhibiting the dissociation of GDP from them, and the subsequent binding of GTP to them.</text>
</comment>
<dbReference type="Pfam" id="PF02115">
    <property type="entry name" value="Rho_GDI"/>
    <property type="match status" value="1"/>
</dbReference>
<evidence type="ECO:0000256" key="2">
    <source>
        <dbReference type="ARBA" id="ARBA00009758"/>
    </source>
</evidence>
<dbReference type="OrthoDB" id="1683373at2759"/>
<dbReference type="PANTHER" id="PTHR10980">
    <property type="entry name" value="RHO GDP-DISSOCIATION INHIBITOR"/>
    <property type="match status" value="1"/>
</dbReference>
<dbReference type="GeneID" id="59237129"/>
<evidence type="ECO:0000256" key="6">
    <source>
        <dbReference type="SAM" id="MobiDB-lite"/>
    </source>
</evidence>
<name>A0A7H9B4B8_ZYGMR</name>
<evidence type="ECO:0000256" key="5">
    <source>
        <dbReference type="ARBA" id="ARBA00071407"/>
    </source>
</evidence>
<comment type="subcellular location">
    <subcellularLocation>
        <location evidence="1">Cytoplasm</location>
    </subcellularLocation>
</comment>
<accession>A0A7H9B4B8</accession>
<dbReference type="PANTHER" id="PTHR10980:SF3">
    <property type="entry name" value="LD16419P"/>
    <property type="match status" value="1"/>
</dbReference>
<evidence type="ECO:0000256" key="4">
    <source>
        <dbReference type="ARBA" id="ARBA00054143"/>
    </source>
</evidence>
<evidence type="ECO:0000256" key="1">
    <source>
        <dbReference type="ARBA" id="ARBA00004496"/>
    </source>
</evidence>
<dbReference type="GO" id="GO:0007266">
    <property type="term" value="P:Rho protein signal transduction"/>
    <property type="evidence" value="ECO:0007669"/>
    <property type="project" value="InterPro"/>
</dbReference>
<keyword evidence="8" id="KW-1185">Reference proteome</keyword>
<evidence type="ECO:0000313" key="8">
    <source>
        <dbReference type="Proteomes" id="UP000509704"/>
    </source>
</evidence>
<dbReference type="GO" id="GO:0005829">
    <property type="term" value="C:cytosol"/>
    <property type="evidence" value="ECO:0007669"/>
    <property type="project" value="TreeGrafter"/>
</dbReference>
<keyword evidence="3" id="KW-0963">Cytoplasm</keyword>
<dbReference type="InterPro" id="IPR000406">
    <property type="entry name" value="Rho_GDI"/>
</dbReference>
<organism evidence="7 8">
    <name type="scientific">Zygotorulaspora mrakii</name>
    <name type="common">Zygosaccharomyces mrakii</name>
    <dbReference type="NCBI Taxonomy" id="42260"/>
    <lineage>
        <taxon>Eukaryota</taxon>
        <taxon>Fungi</taxon>
        <taxon>Dikarya</taxon>
        <taxon>Ascomycota</taxon>
        <taxon>Saccharomycotina</taxon>
        <taxon>Saccharomycetes</taxon>
        <taxon>Saccharomycetales</taxon>
        <taxon>Saccharomycetaceae</taxon>
        <taxon>Zygotorulaspora</taxon>
    </lineage>
</organism>
<dbReference type="SUPFAM" id="SSF81296">
    <property type="entry name" value="E set domains"/>
    <property type="match status" value="1"/>
</dbReference>